<organism evidence="1 2">
    <name type="scientific">Weissella paramesenteroides ATCC 33313</name>
    <dbReference type="NCBI Taxonomy" id="585506"/>
    <lineage>
        <taxon>Bacteria</taxon>
        <taxon>Bacillati</taxon>
        <taxon>Bacillota</taxon>
        <taxon>Bacilli</taxon>
        <taxon>Lactobacillales</taxon>
        <taxon>Lactobacillaceae</taxon>
        <taxon>Weissella</taxon>
    </lineage>
</organism>
<dbReference type="EMBL" id="ACKU01000006">
    <property type="protein sequence ID" value="EER75385.1"/>
    <property type="molecule type" value="Genomic_DNA"/>
</dbReference>
<comment type="caution">
    <text evidence="1">The sequence shown here is derived from an EMBL/GenBank/DDBJ whole genome shotgun (WGS) entry which is preliminary data.</text>
</comment>
<accession>C5R8W3</accession>
<sequence>MGASYFVQHKCDVLPGFTVCFSYISKERVNTVRDKRVNLILPAQSGDEIAFQAILNEFEGLIWKTYQQQRVRSQPIDWQHECRVVLHKTLRLLRNRTWAALTLYYKQALQTHVVQLWRNEYRVLDFQVPVLQETIVPYETETACERFESHQQYLMSFVLEWYATLPGKERELVFWLVQGYGMAEAAQRIQRSRSWCYGIRRKWHHLYQLEMKNN</sequence>
<reference evidence="1 2" key="1">
    <citation type="submission" date="2009-04" db="EMBL/GenBank/DDBJ databases">
        <authorList>
            <person name="Qin X."/>
            <person name="Bachman B."/>
            <person name="Battles P."/>
            <person name="Bell A."/>
            <person name="Bess C."/>
            <person name="Bickham C."/>
            <person name="Chaboub L."/>
            <person name="Chen D."/>
            <person name="Coyle M."/>
            <person name="Deiros D.R."/>
            <person name="Dinh H."/>
            <person name="Forbes L."/>
            <person name="Fowler G."/>
            <person name="Francisco L."/>
            <person name="Fu Q."/>
            <person name="Gubbala S."/>
            <person name="Hale W."/>
            <person name="Han Y."/>
            <person name="Hemphill L."/>
            <person name="Highlander S.K."/>
            <person name="Hirani K."/>
            <person name="Hogues M."/>
            <person name="Jackson L."/>
            <person name="Jakkamsetti A."/>
            <person name="Javaid M."/>
            <person name="Jiang H."/>
            <person name="Korchina V."/>
            <person name="Kovar C."/>
            <person name="Lara F."/>
            <person name="Lee S."/>
            <person name="Mata R."/>
            <person name="Mathew T."/>
            <person name="Moen C."/>
            <person name="Morales K."/>
            <person name="Munidasa M."/>
            <person name="Nazareth L."/>
            <person name="Ngo R."/>
            <person name="Nguyen L."/>
            <person name="Okwuonu G."/>
            <person name="Ongeri F."/>
            <person name="Patil S."/>
            <person name="Petrosino J."/>
            <person name="Pham C."/>
            <person name="Pham P."/>
            <person name="Pu L.-L."/>
            <person name="Puazo M."/>
            <person name="Raj R."/>
            <person name="Reid J."/>
            <person name="Rouhana J."/>
            <person name="Saada N."/>
            <person name="Shang Y."/>
            <person name="Simmons D."/>
            <person name="Thornton R."/>
            <person name="Warren J."/>
            <person name="Weissenberger G."/>
            <person name="Zhang J."/>
            <person name="Zhang L."/>
            <person name="Zhou C."/>
            <person name="Zhu D."/>
            <person name="Muzny D."/>
            <person name="Worley K."/>
            <person name="Gibbs R."/>
        </authorList>
    </citation>
    <scope>NUCLEOTIDE SEQUENCE [LARGE SCALE GENOMIC DNA]</scope>
    <source>
        <strain evidence="1 2">ATCC 33313</strain>
    </source>
</reference>
<gene>
    <name evidence="1" type="ORF">HMPREF0877_0408</name>
</gene>
<dbReference type="STRING" id="585506.HMPREF0877_0408"/>
<evidence type="ECO:0008006" key="3">
    <source>
        <dbReference type="Google" id="ProtNLM"/>
    </source>
</evidence>
<name>C5R8W3_WEIPA</name>
<dbReference type="Proteomes" id="UP000004528">
    <property type="component" value="Unassembled WGS sequence"/>
</dbReference>
<evidence type="ECO:0000313" key="1">
    <source>
        <dbReference type="EMBL" id="EER75385.1"/>
    </source>
</evidence>
<keyword evidence="2" id="KW-1185">Reference proteome</keyword>
<dbReference type="HOGENOM" id="CLU_1288464_0_0_9"/>
<evidence type="ECO:0000313" key="2">
    <source>
        <dbReference type="Proteomes" id="UP000004528"/>
    </source>
</evidence>
<dbReference type="AlphaFoldDB" id="C5R8W3"/>
<proteinExistence type="predicted"/>
<protein>
    <recommendedName>
        <fullName evidence="3">RNA polymerase sigma factor, sigma-70 family</fullName>
    </recommendedName>
</protein>